<protein>
    <submittedName>
        <fullName evidence="1">Uncharacterized protein</fullName>
    </submittedName>
</protein>
<sequence>MNDLMVREKKEEITSLELVEQINVFRKQEGKKTELQHFNLLAVIRDEFEEEINALKIQAVEYRDKKGELRPMYILTLNQAKQVLMRESKFVRKAVIHYIEELEKQLGTIVSYEDRLKLGLFSKDPEVVARSHKALLELELKPLKEEIEKKTKEIEYKEDVIIGLTDKIDLMDMRQILNTVVRYKGANYQERWRLLYFEFEKKYHLDLKRRINSYNKNHKPKLKNKLDYIDIEMKKLPQLYEIACKLFEGDINQIVENYKKVC</sequence>
<reference evidence="2" key="1">
    <citation type="journal article" date="2018" name="MSphere">
        <title>Fusobacterium Genomics Using MinION and Illumina Sequencing Enables Genome Completion and Correction.</title>
        <authorList>
            <person name="Todd S.M."/>
            <person name="Settlage R.E."/>
            <person name="Lahmers K.K."/>
            <person name="Slade D.J."/>
        </authorList>
    </citation>
    <scope>NUCLEOTIDE SEQUENCE [LARGE SCALE GENOMIC DNA]</scope>
    <source>
        <strain evidence="2">ATCC 9817</strain>
    </source>
</reference>
<organism evidence="1 2">
    <name type="scientific">Fusobacterium mortiferum ATCC 9817</name>
    <dbReference type="NCBI Taxonomy" id="469616"/>
    <lineage>
        <taxon>Bacteria</taxon>
        <taxon>Fusobacteriati</taxon>
        <taxon>Fusobacteriota</taxon>
        <taxon>Fusobacteriia</taxon>
        <taxon>Fusobacteriales</taxon>
        <taxon>Fusobacteriaceae</taxon>
        <taxon>Fusobacterium</taxon>
    </lineage>
</organism>
<name>A0ABN5J9X1_FUSMR</name>
<proteinExistence type="predicted"/>
<dbReference type="GeneID" id="62763647"/>
<evidence type="ECO:0000313" key="1">
    <source>
        <dbReference type="EMBL" id="AVQ19208.1"/>
    </source>
</evidence>
<dbReference type="RefSeq" id="WP_005885676.1">
    <property type="nucleotide sequence ID" value="NZ_CP028102.1"/>
</dbReference>
<dbReference type="EMBL" id="CP028102">
    <property type="protein sequence ID" value="AVQ19208.1"/>
    <property type="molecule type" value="Genomic_DNA"/>
</dbReference>
<evidence type="ECO:0000313" key="2">
    <source>
        <dbReference type="Proteomes" id="UP000240258"/>
    </source>
</evidence>
<accession>A0ABN5J9X1</accession>
<keyword evidence="2" id="KW-1185">Reference proteome</keyword>
<dbReference type="Proteomes" id="UP000240258">
    <property type="component" value="Chromosome"/>
</dbReference>
<gene>
    <name evidence="1" type="ORF">C4N19_08915</name>
</gene>